<sequence length="449" mass="51478">MAKGKFDAEPTKEFFIHMLTKDIPLERAIIDLIDNSVDGAKTVMEKSLAEIPYSSFRIDIVVNENEFIISDNCGGFSKKAANEHAFKFGRPTDMSSEQGKGLVGRFGVGMKRALFKLGNYFVVESKCDADHFIVEEDVAKWQDEVGKWEFDFHDVNGEVTEEGLHSPLLESDGTYIKVTNLNDAVKLDFSLTSFKNRMISEIERTLNYTLESGLKIFFNKIELKSKPIQLLVSEDLKPYYFTDDISGVNVKIFAGIGEPNPNLAGWYIYCNDRLMVERDKTNLTGWEGGKNYYDDSGVQKFHNKVAMFRGIVFFSSDDPTKLPMTTTKWGIDVNSTIFKETRNKMIFAMRSVLTDLNRLDNAEQRQFVVDDSMQVDIVAYQQEKQDLTEEFKFPIIKKRDFGDDKALVSYRVDKDVLNRVKKHLKVSTNGDAGEKTFFYFVEMKELNYE</sequence>
<dbReference type="SUPFAM" id="SSF55874">
    <property type="entry name" value="ATPase domain of HSP90 chaperone/DNA topoisomerase II/histidine kinase"/>
    <property type="match status" value="1"/>
</dbReference>
<dbReference type="Proteomes" id="UP000006050">
    <property type="component" value="Chromosome"/>
</dbReference>
<name>I3Z2X6_BELBD</name>
<dbReference type="Pfam" id="PF13589">
    <property type="entry name" value="HATPase_c_3"/>
    <property type="match status" value="1"/>
</dbReference>
<proteinExistence type="predicted"/>
<keyword evidence="2" id="KW-1185">Reference proteome</keyword>
<dbReference type="HOGENOM" id="CLU_045531_0_0_10"/>
<evidence type="ECO:0008006" key="3">
    <source>
        <dbReference type="Google" id="ProtNLM"/>
    </source>
</evidence>
<dbReference type="InterPro" id="IPR036890">
    <property type="entry name" value="HATPase_C_sf"/>
</dbReference>
<dbReference type="PATRIC" id="fig|866536.3.peg.977"/>
<accession>I3Z2X6</accession>
<organism evidence="1 2">
    <name type="scientific">Belliella baltica (strain DSM 15883 / CIP 108006 / LMG 21964 / BA134)</name>
    <dbReference type="NCBI Taxonomy" id="866536"/>
    <lineage>
        <taxon>Bacteria</taxon>
        <taxon>Pseudomonadati</taxon>
        <taxon>Bacteroidota</taxon>
        <taxon>Cytophagia</taxon>
        <taxon>Cytophagales</taxon>
        <taxon>Cyclobacteriaceae</taxon>
        <taxon>Belliella</taxon>
    </lineage>
</organism>
<gene>
    <name evidence="1" type="ordered locus">Belba_0951</name>
</gene>
<dbReference type="STRING" id="866536.Belba_0951"/>
<protein>
    <recommendedName>
        <fullName evidence="3">Molecular chaperone of HSP90 family</fullName>
    </recommendedName>
</protein>
<dbReference type="KEGG" id="bbd:Belba_0951"/>
<evidence type="ECO:0000313" key="2">
    <source>
        <dbReference type="Proteomes" id="UP000006050"/>
    </source>
</evidence>
<dbReference type="AlphaFoldDB" id="I3Z2X6"/>
<dbReference type="OrthoDB" id="9813438at2"/>
<dbReference type="Gene3D" id="3.30.565.10">
    <property type="entry name" value="Histidine kinase-like ATPase, C-terminal domain"/>
    <property type="match status" value="1"/>
</dbReference>
<dbReference type="eggNOG" id="COG0326">
    <property type="taxonomic scope" value="Bacteria"/>
</dbReference>
<dbReference type="RefSeq" id="WP_014771602.1">
    <property type="nucleotide sequence ID" value="NC_018010.1"/>
</dbReference>
<dbReference type="EMBL" id="CP003281">
    <property type="protein sequence ID" value="AFL83594.1"/>
    <property type="molecule type" value="Genomic_DNA"/>
</dbReference>
<evidence type="ECO:0000313" key="1">
    <source>
        <dbReference type="EMBL" id="AFL83594.1"/>
    </source>
</evidence>
<reference evidence="2" key="1">
    <citation type="submission" date="2012-06" db="EMBL/GenBank/DDBJ databases">
        <title>The complete genome of Belliella baltica DSM 15883.</title>
        <authorList>
            <person name="Lucas S."/>
            <person name="Copeland A."/>
            <person name="Lapidus A."/>
            <person name="Goodwin L."/>
            <person name="Pitluck S."/>
            <person name="Peters L."/>
            <person name="Mikhailova N."/>
            <person name="Davenport K."/>
            <person name="Kyrpides N."/>
            <person name="Mavromatis K."/>
            <person name="Pagani I."/>
            <person name="Ivanova N."/>
            <person name="Ovchinnikova G."/>
            <person name="Zeytun A."/>
            <person name="Detter J.C."/>
            <person name="Han C."/>
            <person name="Land M."/>
            <person name="Hauser L."/>
            <person name="Markowitz V."/>
            <person name="Cheng J.-F."/>
            <person name="Hugenholtz P."/>
            <person name="Woyke T."/>
            <person name="Wu D."/>
            <person name="Tindall B."/>
            <person name="Pomrenke H."/>
            <person name="Brambilla E."/>
            <person name="Klenk H.-P."/>
            <person name="Eisen J.A."/>
        </authorList>
    </citation>
    <scope>NUCLEOTIDE SEQUENCE [LARGE SCALE GENOMIC DNA]</scope>
    <source>
        <strain evidence="2">DSM 15883 / CIP 108006 / LMG 21964 / BA134</strain>
    </source>
</reference>